<feature type="non-terminal residue" evidence="2">
    <location>
        <position position="104"/>
    </location>
</feature>
<feature type="non-terminal residue" evidence="2">
    <location>
        <position position="1"/>
    </location>
</feature>
<evidence type="ECO:0000256" key="1">
    <source>
        <dbReference type="SAM" id="MobiDB-lite"/>
    </source>
</evidence>
<dbReference type="AlphaFoldDB" id="A0A5J9WMG8"/>
<accession>A0A5J9WMG8</accession>
<gene>
    <name evidence="2" type="ORF">EJB05_00619</name>
</gene>
<keyword evidence="3" id="KW-1185">Reference proteome</keyword>
<reference evidence="2 3" key="1">
    <citation type="journal article" date="2019" name="Sci. Rep.">
        <title>A high-quality genome of Eragrostis curvula grass provides insights into Poaceae evolution and supports new strategies to enhance forage quality.</title>
        <authorList>
            <person name="Carballo J."/>
            <person name="Santos B.A.C.M."/>
            <person name="Zappacosta D."/>
            <person name="Garbus I."/>
            <person name="Selva J.P."/>
            <person name="Gallo C.A."/>
            <person name="Diaz A."/>
            <person name="Albertini E."/>
            <person name="Caccamo M."/>
            <person name="Echenique V."/>
        </authorList>
    </citation>
    <scope>NUCLEOTIDE SEQUENCE [LARGE SCALE GENOMIC DNA]</scope>
    <source>
        <strain evidence="3">cv. Victoria</strain>
        <tissue evidence="2">Leaf</tissue>
    </source>
</reference>
<feature type="compositionally biased region" description="Low complexity" evidence="1">
    <location>
        <begin position="33"/>
        <end position="46"/>
    </location>
</feature>
<organism evidence="2 3">
    <name type="scientific">Eragrostis curvula</name>
    <name type="common">weeping love grass</name>
    <dbReference type="NCBI Taxonomy" id="38414"/>
    <lineage>
        <taxon>Eukaryota</taxon>
        <taxon>Viridiplantae</taxon>
        <taxon>Streptophyta</taxon>
        <taxon>Embryophyta</taxon>
        <taxon>Tracheophyta</taxon>
        <taxon>Spermatophyta</taxon>
        <taxon>Magnoliopsida</taxon>
        <taxon>Liliopsida</taxon>
        <taxon>Poales</taxon>
        <taxon>Poaceae</taxon>
        <taxon>PACMAD clade</taxon>
        <taxon>Chloridoideae</taxon>
        <taxon>Eragrostideae</taxon>
        <taxon>Eragrostidinae</taxon>
        <taxon>Eragrostis</taxon>
    </lineage>
</organism>
<name>A0A5J9WMG8_9POAL</name>
<proteinExistence type="predicted"/>
<comment type="caution">
    <text evidence="2">The sequence shown here is derived from an EMBL/GenBank/DDBJ whole genome shotgun (WGS) entry which is preliminary data.</text>
</comment>
<feature type="compositionally biased region" description="Pro residues" evidence="1">
    <location>
        <begin position="1"/>
        <end position="13"/>
    </location>
</feature>
<feature type="region of interest" description="Disordered" evidence="1">
    <location>
        <begin position="1"/>
        <end position="64"/>
    </location>
</feature>
<dbReference type="EMBL" id="RWGY01000002">
    <property type="protein sequence ID" value="TVU49311.1"/>
    <property type="molecule type" value="Genomic_DNA"/>
</dbReference>
<evidence type="ECO:0000313" key="2">
    <source>
        <dbReference type="EMBL" id="TVU49311.1"/>
    </source>
</evidence>
<sequence>MPPPAWSRFPPLPSLSSGVGHRVQRHSSVADQASRSLPRARSLSPRGADQAANGEHRGSSTAAIDQAEPWNLIGAYKASSLGLPICIKILLSCVKGSVHAVEQT</sequence>
<dbReference type="Proteomes" id="UP000324897">
    <property type="component" value="Chromosome 6"/>
</dbReference>
<dbReference type="Gramene" id="TVU49311">
    <property type="protein sequence ID" value="TVU49311"/>
    <property type="gene ID" value="EJB05_00619"/>
</dbReference>
<protein>
    <submittedName>
        <fullName evidence="2">Uncharacterized protein</fullName>
    </submittedName>
</protein>
<evidence type="ECO:0000313" key="3">
    <source>
        <dbReference type="Proteomes" id="UP000324897"/>
    </source>
</evidence>